<dbReference type="STRING" id="1454373.ACMU_04680"/>
<evidence type="ECO:0000313" key="2">
    <source>
        <dbReference type="Proteomes" id="UP000026249"/>
    </source>
</evidence>
<name>A0A037ZCY6_9RHOB</name>
<dbReference type="Pfam" id="PF11316">
    <property type="entry name" value="Rhamno_transf"/>
    <property type="match status" value="1"/>
</dbReference>
<proteinExistence type="predicted"/>
<dbReference type="EMBL" id="JFKE01000013">
    <property type="protein sequence ID" value="KAJ54002.1"/>
    <property type="molecule type" value="Genomic_DNA"/>
</dbReference>
<dbReference type="RefSeq" id="WP_081805602.1">
    <property type="nucleotide sequence ID" value="NZ_JFKE01000013.1"/>
</dbReference>
<evidence type="ECO:0000313" key="1">
    <source>
        <dbReference type="EMBL" id="KAJ54002.1"/>
    </source>
</evidence>
<sequence>MKNAIVGVCRFSYLGRGGFANSNMSLEERVELLFDADRLTERFAMFETLCLPSLAAQTDRDFKLVVLSSDALPNDAKERLRELANRHAFLTLAFLPPMGPLLSTRRAYRKGWEDGTPFVTGFRIDDDDAVAVDYIARTRVLADRAIADGWADADHPLVVAFHRGVYVDMLAPSAPFYDFRETAPLGLASAMITRADDQVNIFRWNHRRLAAHVRTITDPTDQMFLRTLHTTNDSDRKVPPGAEPIETATFCAELRARFGVDPDRLQALMQGPRP</sequence>
<comment type="caution">
    <text evidence="1">The sequence shown here is derived from an EMBL/GenBank/DDBJ whole genome shotgun (WGS) entry which is preliminary data.</text>
</comment>
<dbReference type="Proteomes" id="UP000026249">
    <property type="component" value="Unassembled WGS sequence"/>
</dbReference>
<dbReference type="InterPro" id="IPR021466">
    <property type="entry name" value="Put_rhamnosyl_transferase"/>
</dbReference>
<dbReference type="OrthoDB" id="9771846at2"/>
<organism evidence="1 2">
    <name type="scientific">Actibacterium mucosum KCTC 23349</name>
    <dbReference type="NCBI Taxonomy" id="1454373"/>
    <lineage>
        <taxon>Bacteria</taxon>
        <taxon>Pseudomonadati</taxon>
        <taxon>Pseudomonadota</taxon>
        <taxon>Alphaproteobacteria</taxon>
        <taxon>Rhodobacterales</taxon>
        <taxon>Roseobacteraceae</taxon>
        <taxon>Actibacterium</taxon>
    </lineage>
</organism>
<protein>
    <recommendedName>
        <fullName evidence="3">Rhamnosyl transferase</fullName>
    </recommendedName>
</protein>
<evidence type="ECO:0008006" key="3">
    <source>
        <dbReference type="Google" id="ProtNLM"/>
    </source>
</evidence>
<keyword evidence="2" id="KW-1185">Reference proteome</keyword>
<dbReference type="AlphaFoldDB" id="A0A037ZCY6"/>
<gene>
    <name evidence="1" type="ORF">ACMU_04680</name>
</gene>
<reference evidence="1 2" key="1">
    <citation type="submission" date="2014-03" db="EMBL/GenBank/DDBJ databases">
        <title>Draft Genome Sequence of Actibacterium mucosum KCTC 23349, a Marine Alphaproteobacterium with Complex Ionic Requirements Isolated from Mediterranean Seawater at Malvarrosa Beach, Valencia, Spain.</title>
        <authorList>
            <person name="Arahal D.R."/>
            <person name="Shao Z."/>
            <person name="Lai Q."/>
            <person name="Pujalte M.J."/>
        </authorList>
    </citation>
    <scope>NUCLEOTIDE SEQUENCE [LARGE SCALE GENOMIC DNA]</scope>
    <source>
        <strain evidence="1 2">KCTC 23349</strain>
    </source>
</reference>
<accession>A0A037ZCY6</accession>